<dbReference type="Proteomes" id="UP001271007">
    <property type="component" value="Unassembled WGS sequence"/>
</dbReference>
<feature type="compositionally biased region" description="Basic and acidic residues" evidence="1">
    <location>
        <begin position="58"/>
        <end position="69"/>
    </location>
</feature>
<sequence length="464" mass="52017">MLGRHFAVVTSEDLHTNFHDLTNADEGTKDKSPVGGRTRARQANDASKSNLIGVSRGTVKEQRGDHNDTTADDPSAPEAPSPFLELLPPELRNRVYVELLSFTAPAWWAERSVETMRKVCHPQILATCKQINNEASGLLELGPGSELLLLYKLPPHHVDRRHSLELKMSFNGRDVPRPPPMPRGLEALVLSFHFPEPERRQRNVAYSAYPPDPEDSVYRTPYRRRASEVVLQAQDSLQWSGCGPCASLTSHIRHSSASHQPWRGVRGVELPALSDPDSIIYWTKAYPHGAYPDDHDLENTSYYREMANLNTLLHDLYYDLKATKVRSVEVSSNLLNAGDGEASRLLSPAIALTIRYAGSTITGTGRPEDIADSDGAPLALWYNPLQRLAELQQDAKVFEELKVRFHKRGGKKLVSMVEREFDIVPGEKFGCIYALETVKNLQQSIDVASEWLERQKLQSLKKLS</sequence>
<protein>
    <recommendedName>
        <fullName evidence="4">F-box domain-containing protein</fullName>
    </recommendedName>
</protein>
<name>A0AAJ0LWR6_9PEZI</name>
<dbReference type="EMBL" id="JAWDJX010000002">
    <property type="protein sequence ID" value="KAK3058370.1"/>
    <property type="molecule type" value="Genomic_DNA"/>
</dbReference>
<proteinExistence type="predicted"/>
<evidence type="ECO:0000313" key="2">
    <source>
        <dbReference type="EMBL" id="KAK3058370.1"/>
    </source>
</evidence>
<feature type="region of interest" description="Disordered" evidence="1">
    <location>
        <begin position="20"/>
        <end position="80"/>
    </location>
</feature>
<gene>
    <name evidence="2" type="ORF">LTR09_001448</name>
</gene>
<evidence type="ECO:0000313" key="3">
    <source>
        <dbReference type="Proteomes" id="UP001271007"/>
    </source>
</evidence>
<evidence type="ECO:0000256" key="1">
    <source>
        <dbReference type="SAM" id="MobiDB-lite"/>
    </source>
</evidence>
<evidence type="ECO:0008006" key="4">
    <source>
        <dbReference type="Google" id="ProtNLM"/>
    </source>
</evidence>
<keyword evidence="3" id="KW-1185">Reference proteome</keyword>
<dbReference type="AlphaFoldDB" id="A0AAJ0LWR6"/>
<reference evidence="2" key="1">
    <citation type="submission" date="2023-04" db="EMBL/GenBank/DDBJ databases">
        <title>Black Yeasts Isolated from many extreme environments.</title>
        <authorList>
            <person name="Coleine C."/>
            <person name="Stajich J.E."/>
            <person name="Selbmann L."/>
        </authorList>
    </citation>
    <scope>NUCLEOTIDE SEQUENCE</scope>
    <source>
        <strain evidence="2">CCFEE 5312</strain>
    </source>
</reference>
<comment type="caution">
    <text evidence="2">The sequence shown here is derived from an EMBL/GenBank/DDBJ whole genome shotgun (WGS) entry which is preliminary data.</text>
</comment>
<accession>A0AAJ0LWR6</accession>
<organism evidence="2 3">
    <name type="scientific">Extremus antarcticus</name>
    <dbReference type="NCBI Taxonomy" id="702011"/>
    <lineage>
        <taxon>Eukaryota</taxon>
        <taxon>Fungi</taxon>
        <taxon>Dikarya</taxon>
        <taxon>Ascomycota</taxon>
        <taxon>Pezizomycotina</taxon>
        <taxon>Dothideomycetes</taxon>
        <taxon>Dothideomycetidae</taxon>
        <taxon>Mycosphaerellales</taxon>
        <taxon>Extremaceae</taxon>
        <taxon>Extremus</taxon>
    </lineage>
</organism>